<keyword evidence="4" id="KW-0963">Cytoplasm</keyword>
<dbReference type="AlphaFoldDB" id="A0A2U9IER5"/>
<dbReference type="InterPro" id="IPR004519">
    <property type="entry name" value="RNAP_E/RPC8"/>
</dbReference>
<accession>A0A2U9IER5</accession>
<dbReference type="SUPFAM" id="SSF50249">
    <property type="entry name" value="Nucleic acid-binding proteins"/>
    <property type="match status" value="1"/>
</dbReference>
<comment type="catalytic activity">
    <reaction evidence="4">
        <text>RNA(n) + a ribonucleoside 5'-triphosphate = RNA(n+1) + diphosphate</text>
        <dbReference type="Rhea" id="RHEA:21248"/>
        <dbReference type="Rhea" id="RHEA-COMP:14527"/>
        <dbReference type="Rhea" id="RHEA-COMP:17342"/>
        <dbReference type="ChEBI" id="CHEBI:33019"/>
        <dbReference type="ChEBI" id="CHEBI:61557"/>
        <dbReference type="ChEBI" id="CHEBI:140395"/>
        <dbReference type="EC" id="2.7.7.6"/>
    </reaction>
</comment>
<dbReference type="PANTHER" id="PTHR12709:SF4">
    <property type="entry name" value="DNA-DIRECTED RNA POLYMERASE II SUBUNIT RPB7"/>
    <property type="match status" value="1"/>
</dbReference>
<evidence type="ECO:0000256" key="2">
    <source>
        <dbReference type="ARBA" id="ARBA00022478"/>
    </source>
</evidence>
<protein>
    <recommendedName>
        <fullName evidence="4">DNA-directed RNA polymerase subunit Rpo7</fullName>
        <ecNumber evidence="4">2.7.7.6</ecNumber>
    </recommendedName>
    <alternativeName>
        <fullName evidence="4">DNA-directed RNA polymerase subunit E</fullName>
    </alternativeName>
</protein>
<dbReference type="InterPro" id="IPR003029">
    <property type="entry name" value="S1_domain"/>
</dbReference>
<dbReference type="Gene3D" id="3.30.1490.120">
    <property type="entry name" value="RNA polymerase Rpb7-like, N-terminal domain"/>
    <property type="match status" value="1"/>
</dbReference>
<organism evidence="6 7">
    <name type="scientific">Acidianus brierleyi</name>
    <dbReference type="NCBI Taxonomy" id="41673"/>
    <lineage>
        <taxon>Archaea</taxon>
        <taxon>Thermoproteota</taxon>
        <taxon>Thermoprotei</taxon>
        <taxon>Sulfolobales</taxon>
        <taxon>Sulfolobaceae</taxon>
        <taxon>Acidianus</taxon>
    </lineage>
</organism>
<comment type="domain">
    <text evidence="4">Forms 2 domains with an elongated structure; Rpo4 packs into the hinge region between the 2 domains.</text>
</comment>
<dbReference type="GO" id="GO:0003677">
    <property type="term" value="F:DNA binding"/>
    <property type="evidence" value="ECO:0007669"/>
    <property type="project" value="InterPro"/>
</dbReference>
<evidence type="ECO:0000313" key="6">
    <source>
        <dbReference type="EMBL" id="AWR94537.1"/>
    </source>
</evidence>
<gene>
    <name evidence="4" type="primary">rpo7</name>
    <name evidence="4" type="synonym">rpoE</name>
    <name evidence="6" type="ORF">DFR85_07945</name>
</gene>
<keyword evidence="2 4" id="KW-0240">DNA-directed RNA polymerase</keyword>
<keyword evidence="3 4" id="KW-0804">Transcription</keyword>
<sequence length="176" mass="19560">MFKLVKARGVVRIPPEDFGQELDQVAIEILKKEYQEKLFKDLGLVLAVLSAKASEEGMIIFGDGATYHEVEFELLTYVPVVQEIVEGEVTQVDNYGLYVNLGPIDGLVHISQIGDDNFKFDPVRGILAGEKTKKIYQKGDIVRARIVTISSASVGKLPRIGLTMRQPTLGKIEKKK</sequence>
<keyword evidence="7" id="KW-1185">Reference proteome</keyword>
<dbReference type="GO" id="GO:0000428">
    <property type="term" value="C:DNA-directed RNA polymerase complex"/>
    <property type="evidence" value="ECO:0007669"/>
    <property type="project" value="UniProtKB-KW"/>
</dbReference>
<comment type="similarity">
    <text evidence="1 4">Belongs to the eukaryotic RPB7/RPC8 RNA polymerase subunit family.</text>
</comment>
<dbReference type="HAMAP" id="MF_00865">
    <property type="entry name" value="RNApol_arch_Rpo7"/>
    <property type="match status" value="1"/>
</dbReference>
<evidence type="ECO:0000256" key="4">
    <source>
        <dbReference type="HAMAP-Rule" id="MF_00865"/>
    </source>
</evidence>
<keyword evidence="4" id="KW-0548">Nucleotidyltransferase</keyword>
<name>A0A2U9IER5_9CREN</name>
<dbReference type="NCBIfam" id="TIGR00448">
    <property type="entry name" value="rpoE"/>
    <property type="match status" value="1"/>
</dbReference>
<dbReference type="GO" id="GO:0005737">
    <property type="term" value="C:cytoplasm"/>
    <property type="evidence" value="ECO:0007669"/>
    <property type="project" value="UniProtKB-SubCell"/>
</dbReference>
<dbReference type="SMART" id="SM00316">
    <property type="entry name" value="S1"/>
    <property type="match status" value="1"/>
</dbReference>
<comment type="subunit">
    <text evidence="4">Part of the RNA polymerase complex. Forms a stalk with Rpo4 that extends from the main structure.</text>
</comment>
<evidence type="ECO:0000313" key="7">
    <source>
        <dbReference type="Proteomes" id="UP000248044"/>
    </source>
</evidence>
<dbReference type="OrthoDB" id="7927at2157"/>
<dbReference type="InterPro" id="IPR046399">
    <property type="entry name" value="RNApol_Rpo7"/>
</dbReference>
<dbReference type="RefSeq" id="WP_110270418.1">
    <property type="nucleotide sequence ID" value="NZ_CP029289.2"/>
</dbReference>
<dbReference type="KEGG" id="abri:DFR85_07945"/>
<dbReference type="Pfam" id="PF03876">
    <property type="entry name" value="SHS2_Rpb7-N"/>
    <property type="match status" value="1"/>
</dbReference>
<dbReference type="GO" id="GO:0006352">
    <property type="term" value="P:DNA-templated transcription initiation"/>
    <property type="evidence" value="ECO:0007669"/>
    <property type="project" value="InterPro"/>
</dbReference>
<dbReference type="GO" id="GO:0003899">
    <property type="term" value="F:DNA-directed RNA polymerase activity"/>
    <property type="evidence" value="ECO:0007669"/>
    <property type="project" value="UniProtKB-UniRule"/>
</dbReference>
<dbReference type="EMBL" id="CP029289">
    <property type="protein sequence ID" value="AWR94537.1"/>
    <property type="molecule type" value="Genomic_DNA"/>
</dbReference>
<dbReference type="PANTHER" id="PTHR12709">
    <property type="entry name" value="DNA-DIRECTED RNA POLYMERASE II, III"/>
    <property type="match status" value="1"/>
</dbReference>
<dbReference type="Gene3D" id="2.40.50.140">
    <property type="entry name" value="Nucleic acid-binding proteins"/>
    <property type="match status" value="1"/>
</dbReference>
<dbReference type="GeneID" id="36832079"/>
<evidence type="ECO:0000256" key="3">
    <source>
        <dbReference type="ARBA" id="ARBA00023163"/>
    </source>
</evidence>
<dbReference type="SUPFAM" id="SSF88798">
    <property type="entry name" value="N-terminal, heterodimerisation domain of RBP7 (RpoE)"/>
    <property type="match status" value="1"/>
</dbReference>
<dbReference type="CDD" id="cd04460">
    <property type="entry name" value="S1_RpoE"/>
    <property type="match status" value="1"/>
</dbReference>
<comment type="function">
    <text evidence="4">DNA-dependent RNA polymerase (RNAP) catalyzes the transcription of DNA into RNA using the four ribonucleoside triphosphates as substrates.</text>
</comment>
<dbReference type="InterPro" id="IPR036898">
    <property type="entry name" value="RNA_pol_Rpb7-like_N_sf"/>
</dbReference>
<comment type="subcellular location">
    <subcellularLocation>
        <location evidence="4">Cytoplasm</location>
    </subcellularLocation>
</comment>
<dbReference type="Proteomes" id="UP000248044">
    <property type="component" value="Chromosome"/>
</dbReference>
<dbReference type="NCBIfam" id="NF006333">
    <property type="entry name" value="PRK08563.1"/>
    <property type="match status" value="1"/>
</dbReference>
<dbReference type="InterPro" id="IPR012340">
    <property type="entry name" value="NA-bd_OB-fold"/>
</dbReference>
<dbReference type="InterPro" id="IPR005576">
    <property type="entry name" value="Rpb7-like_N"/>
</dbReference>
<feature type="domain" description="S1 motif" evidence="5">
    <location>
        <begin position="82"/>
        <end position="165"/>
    </location>
</feature>
<evidence type="ECO:0000259" key="5">
    <source>
        <dbReference type="PROSITE" id="PS50126"/>
    </source>
</evidence>
<proteinExistence type="inferred from homology"/>
<dbReference type="PROSITE" id="PS50126">
    <property type="entry name" value="S1"/>
    <property type="match status" value="1"/>
</dbReference>
<dbReference type="EC" id="2.7.7.6" evidence="4"/>
<dbReference type="Pfam" id="PF00575">
    <property type="entry name" value="S1"/>
    <property type="match status" value="1"/>
</dbReference>
<dbReference type="InterPro" id="IPR045113">
    <property type="entry name" value="Rpb7-like"/>
</dbReference>
<evidence type="ECO:0000256" key="1">
    <source>
        <dbReference type="ARBA" id="ARBA00009307"/>
    </source>
</evidence>
<keyword evidence="4" id="KW-0808">Transferase</keyword>
<reference evidence="6 7" key="1">
    <citation type="submission" date="2018-05" db="EMBL/GenBank/DDBJ databases">
        <title>Complete Genome Sequences of Extremely Thermoacidophilic, Metal-Mobilizing Type-Strain Members of the Archaeal Family Sulfolobaceae: Acidianus brierleyi DSM-1651T, Acidianus sulfidivorans DSM-18786T, Metallosphaera hakonensis DSM-7519T, and Metallosphaera prunae DSM-10039T.</title>
        <authorList>
            <person name="Counts J.A."/>
            <person name="Kelly R.M."/>
        </authorList>
    </citation>
    <scope>NUCLEOTIDE SEQUENCE [LARGE SCALE GENOMIC DNA]</scope>
    <source>
        <strain evidence="6 7">DSM 1651</strain>
    </source>
</reference>
<dbReference type="CDD" id="cd04331">
    <property type="entry name" value="RNAP_E_N"/>
    <property type="match status" value="1"/>
</dbReference>